<feature type="transmembrane region" description="Helical" evidence="7">
    <location>
        <begin position="122"/>
        <end position="141"/>
    </location>
</feature>
<feature type="transmembrane region" description="Helical" evidence="7">
    <location>
        <begin position="212"/>
        <end position="230"/>
    </location>
</feature>
<sequence>MKKRKLSYWIVGFYVFIAVFHPFIANENAHNFSILGKKFSISAPVAYSYNTIDETVSYSPPLKNGHLLGTDIIGRDTFAGILKGTEIAVKIGFLSVLLATILALCMGLFAAYSKINPFKIDLISGFLYLLSAICLVYYLWISSYTSYIYVVVALIFVVIINGGYQYLTRKKKKKWVLPIDGFYLRVVESMKALPSLILILACISIFEEFNVNGLILILAFLMWPGISRYVRAEALKVLSQEYILAAKAYGASDLRILWKHVLPKLFTSLSVIIAFSISAAILVESTLSFLGLGIPIDEVSWGTMLKEAQGNFSAWWLAIFPGIALFGLILSLNIIGEEAAQ</sequence>
<proteinExistence type="inferred from homology"/>
<dbReference type="PANTHER" id="PTHR43386">
    <property type="entry name" value="OLIGOPEPTIDE TRANSPORT SYSTEM PERMEASE PROTEIN APPC"/>
    <property type="match status" value="1"/>
</dbReference>
<dbReference type="InterPro" id="IPR000515">
    <property type="entry name" value="MetI-like"/>
</dbReference>
<evidence type="ECO:0000256" key="2">
    <source>
        <dbReference type="ARBA" id="ARBA00022448"/>
    </source>
</evidence>
<reference evidence="9" key="2">
    <citation type="submission" date="2023-01" db="EMBL/GenBank/DDBJ databases">
        <title>Draft genome sequence of Portibacter lacus strain NBRC 108769.</title>
        <authorList>
            <person name="Sun Q."/>
            <person name="Mori K."/>
        </authorList>
    </citation>
    <scope>NUCLEOTIDE SEQUENCE</scope>
    <source>
        <strain evidence="9">NBRC 108769</strain>
    </source>
</reference>
<gene>
    <name evidence="9" type="ORF">GCM10007940_25950</name>
</gene>
<feature type="transmembrane region" description="Helical" evidence="7">
    <location>
        <begin position="87"/>
        <end position="110"/>
    </location>
</feature>
<comment type="subcellular location">
    <subcellularLocation>
        <location evidence="1 7">Cell membrane</location>
        <topology evidence="1 7">Multi-pass membrane protein</topology>
    </subcellularLocation>
</comment>
<keyword evidence="5 7" id="KW-1133">Transmembrane helix</keyword>
<evidence type="ECO:0000256" key="4">
    <source>
        <dbReference type="ARBA" id="ARBA00022692"/>
    </source>
</evidence>
<dbReference type="GO" id="GO:0005886">
    <property type="term" value="C:plasma membrane"/>
    <property type="evidence" value="ECO:0007669"/>
    <property type="project" value="UniProtKB-SubCell"/>
</dbReference>
<feature type="transmembrane region" description="Helical" evidence="7">
    <location>
        <begin position="188"/>
        <end position="206"/>
    </location>
</feature>
<evidence type="ECO:0000256" key="7">
    <source>
        <dbReference type="RuleBase" id="RU363032"/>
    </source>
</evidence>
<feature type="domain" description="ABC transmembrane type-1" evidence="8">
    <location>
        <begin position="143"/>
        <end position="336"/>
    </location>
</feature>
<dbReference type="PROSITE" id="PS50928">
    <property type="entry name" value="ABC_TM1"/>
    <property type="match status" value="1"/>
</dbReference>
<comment type="caution">
    <text evidence="9">The sequence shown here is derived from an EMBL/GenBank/DDBJ whole genome shotgun (WGS) entry which is preliminary data.</text>
</comment>
<feature type="transmembrane region" description="Helical" evidence="7">
    <location>
        <begin position="265"/>
        <end position="294"/>
    </location>
</feature>
<keyword evidence="2 7" id="KW-0813">Transport</keyword>
<evidence type="ECO:0000256" key="6">
    <source>
        <dbReference type="ARBA" id="ARBA00023136"/>
    </source>
</evidence>
<evidence type="ECO:0000256" key="3">
    <source>
        <dbReference type="ARBA" id="ARBA00022475"/>
    </source>
</evidence>
<feature type="transmembrane region" description="Helical" evidence="7">
    <location>
        <begin position="7"/>
        <end position="25"/>
    </location>
</feature>
<dbReference type="Pfam" id="PF00528">
    <property type="entry name" value="BPD_transp_1"/>
    <property type="match status" value="1"/>
</dbReference>
<evidence type="ECO:0000256" key="5">
    <source>
        <dbReference type="ARBA" id="ARBA00022989"/>
    </source>
</evidence>
<keyword evidence="4 7" id="KW-0812">Transmembrane</keyword>
<feature type="transmembrane region" description="Helical" evidence="7">
    <location>
        <begin position="314"/>
        <end position="335"/>
    </location>
</feature>
<name>A0AA37SQE7_9BACT</name>
<evidence type="ECO:0000313" key="10">
    <source>
        <dbReference type="Proteomes" id="UP001156666"/>
    </source>
</evidence>
<dbReference type="Proteomes" id="UP001156666">
    <property type="component" value="Unassembled WGS sequence"/>
</dbReference>
<protein>
    <recommendedName>
        <fullName evidence="8">ABC transmembrane type-1 domain-containing protein</fullName>
    </recommendedName>
</protein>
<evidence type="ECO:0000313" key="9">
    <source>
        <dbReference type="EMBL" id="GLR17980.1"/>
    </source>
</evidence>
<dbReference type="RefSeq" id="WP_235291656.1">
    <property type="nucleotide sequence ID" value="NZ_BSOH01000014.1"/>
</dbReference>
<organism evidence="9 10">
    <name type="scientific">Portibacter lacus</name>
    <dbReference type="NCBI Taxonomy" id="1099794"/>
    <lineage>
        <taxon>Bacteria</taxon>
        <taxon>Pseudomonadati</taxon>
        <taxon>Bacteroidota</taxon>
        <taxon>Saprospiria</taxon>
        <taxon>Saprospirales</taxon>
        <taxon>Haliscomenobacteraceae</taxon>
        <taxon>Portibacter</taxon>
    </lineage>
</organism>
<accession>A0AA37SQE7</accession>
<dbReference type="InterPro" id="IPR035906">
    <property type="entry name" value="MetI-like_sf"/>
</dbReference>
<dbReference type="PANTHER" id="PTHR43386:SF1">
    <property type="entry name" value="D,D-DIPEPTIDE TRANSPORT SYSTEM PERMEASE PROTEIN DDPC-RELATED"/>
    <property type="match status" value="1"/>
</dbReference>
<evidence type="ECO:0000256" key="1">
    <source>
        <dbReference type="ARBA" id="ARBA00004651"/>
    </source>
</evidence>
<feature type="transmembrane region" description="Helical" evidence="7">
    <location>
        <begin position="147"/>
        <end position="167"/>
    </location>
</feature>
<dbReference type="Gene3D" id="1.10.3720.10">
    <property type="entry name" value="MetI-like"/>
    <property type="match status" value="1"/>
</dbReference>
<keyword evidence="10" id="KW-1185">Reference proteome</keyword>
<dbReference type="InterPro" id="IPR050366">
    <property type="entry name" value="BP-dependent_transpt_permease"/>
</dbReference>
<keyword evidence="6 7" id="KW-0472">Membrane</keyword>
<keyword evidence="3" id="KW-1003">Cell membrane</keyword>
<dbReference type="GO" id="GO:0055085">
    <property type="term" value="P:transmembrane transport"/>
    <property type="evidence" value="ECO:0007669"/>
    <property type="project" value="InterPro"/>
</dbReference>
<reference evidence="9" key="1">
    <citation type="journal article" date="2014" name="Int. J. Syst. Evol. Microbiol.">
        <title>Complete genome sequence of Corynebacterium casei LMG S-19264T (=DSM 44701T), isolated from a smear-ripened cheese.</title>
        <authorList>
            <consortium name="US DOE Joint Genome Institute (JGI-PGF)"/>
            <person name="Walter F."/>
            <person name="Albersmeier A."/>
            <person name="Kalinowski J."/>
            <person name="Ruckert C."/>
        </authorList>
    </citation>
    <scope>NUCLEOTIDE SEQUENCE</scope>
    <source>
        <strain evidence="9">NBRC 108769</strain>
    </source>
</reference>
<evidence type="ECO:0000259" key="8">
    <source>
        <dbReference type="PROSITE" id="PS50928"/>
    </source>
</evidence>
<dbReference type="SUPFAM" id="SSF161098">
    <property type="entry name" value="MetI-like"/>
    <property type="match status" value="1"/>
</dbReference>
<dbReference type="EMBL" id="BSOH01000014">
    <property type="protein sequence ID" value="GLR17980.1"/>
    <property type="molecule type" value="Genomic_DNA"/>
</dbReference>
<dbReference type="CDD" id="cd06261">
    <property type="entry name" value="TM_PBP2"/>
    <property type="match status" value="1"/>
</dbReference>
<dbReference type="AlphaFoldDB" id="A0AA37SQE7"/>
<comment type="similarity">
    <text evidence="7">Belongs to the binding-protein-dependent transport system permease family.</text>
</comment>